<dbReference type="InterPro" id="IPR013257">
    <property type="entry name" value="SRI"/>
</dbReference>
<dbReference type="InterPro" id="IPR003616">
    <property type="entry name" value="Post-SET_dom"/>
</dbReference>
<dbReference type="SUPFAM" id="SSF82199">
    <property type="entry name" value="SET domain"/>
    <property type="match status" value="1"/>
</dbReference>
<feature type="domain" description="SET" evidence="12">
    <location>
        <begin position="98"/>
        <end position="348"/>
    </location>
</feature>
<keyword evidence="7" id="KW-0949">S-adenosyl-L-methionine</keyword>
<reference evidence="15 16" key="1">
    <citation type="submission" date="2014-04" db="EMBL/GenBank/DDBJ databases">
        <authorList>
            <consortium name="DOE Joint Genome Institute"/>
            <person name="Kuo A."/>
            <person name="Girlanda M."/>
            <person name="Perotto S."/>
            <person name="Kohler A."/>
            <person name="Nagy L.G."/>
            <person name="Floudas D."/>
            <person name="Copeland A."/>
            <person name="Barry K.W."/>
            <person name="Cichocki N."/>
            <person name="Veneault-Fourrey C."/>
            <person name="LaButti K."/>
            <person name="Lindquist E.A."/>
            <person name="Lipzen A."/>
            <person name="Lundell T."/>
            <person name="Morin E."/>
            <person name="Murat C."/>
            <person name="Sun H."/>
            <person name="Tunlid A."/>
            <person name="Henrissat B."/>
            <person name="Grigoriev I.V."/>
            <person name="Hibbett D.S."/>
            <person name="Martin F."/>
            <person name="Nordberg H.P."/>
            <person name="Cantor M.N."/>
            <person name="Hua S.X."/>
        </authorList>
    </citation>
    <scope>NUCLEOTIDE SEQUENCE [LARGE SCALE GENOMIC DNA]</scope>
    <source>
        <strain evidence="15 16">MUT 4182</strain>
    </source>
</reference>
<evidence type="ECO:0000256" key="3">
    <source>
        <dbReference type="ARBA" id="ARBA00012178"/>
    </source>
</evidence>
<keyword evidence="9" id="KW-0804">Transcription</keyword>
<dbReference type="InterPro" id="IPR006560">
    <property type="entry name" value="AWS_dom"/>
</dbReference>
<feature type="compositionally biased region" description="Low complexity" evidence="11">
    <location>
        <begin position="782"/>
        <end position="796"/>
    </location>
</feature>
<reference evidence="16" key="2">
    <citation type="submission" date="2015-01" db="EMBL/GenBank/DDBJ databases">
        <title>Evolutionary Origins and Diversification of the Mycorrhizal Mutualists.</title>
        <authorList>
            <consortium name="DOE Joint Genome Institute"/>
            <consortium name="Mycorrhizal Genomics Consortium"/>
            <person name="Kohler A."/>
            <person name="Kuo A."/>
            <person name="Nagy L.G."/>
            <person name="Floudas D."/>
            <person name="Copeland A."/>
            <person name="Barry K.W."/>
            <person name="Cichocki N."/>
            <person name="Veneault-Fourrey C."/>
            <person name="LaButti K."/>
            <person name="Lindquist E.A."/>
            <person name="Lipzen A."/>
            <person name="Lundell T."/>
            <person name="Morin E."/>
            <person name="Murat C."/>
            <person name="Riley R."/>
            <person name="Ohm R."/>
            <person name="Sun H."/>
            <person name="Tunlid A."/>
            <person name="Henrissat B."/>
            <person name="Grigoriev I.V."/>
            <person name="Hibbett D.S."/>
            <person name="Martin F."/>
        </authorList>
    </citation>
    <scope>NUCLEOTIDE SEQUENCE [LARGE SCALE GENOMIC DNA]</scope>
    <source>
        <strain evidence="16">MUT 4182</strain>
    </source>
</reference>
<dbReference type="Pfam" id="PF00856">
    <property type="entry name" value="SET"/>
    <property type="match status" value="1"/>
</dbReference>
<keyword evidence="10" id="KW-0539">Nucleus</keyword>
<accession>A0A0C3PYR6</accession>
<keyword evidence="5" id="KW-0489">Methyltransferase</keyword>
<evidence type="ECO:0000259" key="13">
    <source>
        <dbReference type="PROSITE" id="PS50868"/>
    </source>
</evidence>
<dbReference type="GO" id="GO:0006355">
    <property type="term" value="P:regulation of DNA-templated transcription"/>
    <property type="evidence" value="ECO:0007669"/>
    <property type="project" value="InterPro"/>
</dbReference>
<dbReference type="Gene3D" id="1.10.1740.100">
    <property type="entry name" value="Set2, Rpb1 interacting domain"/>
    <property type="match status" value="1"/>
</dbReference>
<comment type="subcellular location">
    <subcellularLocation>
        <location evidence="2">Chromosome</location>
    </subcellularLocation>
    <subcellularLocation>
        <location evidence="1">Nucleus</location>
    </subcellularLocation>
</comment>
<dbReference type="InterPro" id="IPR046341">
    <property type="entry name" value="SET_dom_sf"/>
</dbReference>
<dbReference type="EC" id="2.1.1.359" evidence="3"/>
<dbReference type="InterPro" id="IPR050777">
    <property type="entry name" value="SET2_Histone-Lys_MeTrsfase"/>
</dbReference>
<dbReference type="SMART" id="SM00570">
    <property type="entry name" value="AWS"/>
    <property type="match status" value="1"/>
</dbReference>
<organism evidence="15 16">
    <name type="scientific">Tulasnella calospora MUT 4182</name>
    <dbReference type="NCBI Taxonomy" id="1051891"/>
    <lineage>
        <taxon>Eukaryota</taxon>
        <taxon>Fungi</taxon>
        <taxon>Dikarya</taxon>
        <taxon>Basidiomycota</taxon>
        <taxon>Agaricomycotina</taxon>
        <taxon>Agaricomycetes</taxon>
        <taxon>Cantharellales</taxon>
        <taxon>Tulasnellaceae</taxon>
        <taxon>Tulasnella</taxon>
    </lineage>
</organism>
<evidence type="ECO:0000256" key="5">
    <source>
        <dbReference type="ARBA" id="ARBA00022603"/>
    </source>
</evidence>
<feature type="region of interest" description="Disordered" evidence="11">
    <location>
        <begin position="571"/>
        <end position="600"/>
    </location>
</feature>
<feature type="domain" description="Post-SET" evidence="13">
    <location>
        <begin position="355"/>
        <end position="371"/>
    </location>
</feature>
<dbReference type="GO" id="GO:0140955">
    <property type="term" value="F:histone H3K36 trimethyltransferase activity"/>
    <property type="evidence" value="ECO:0007669"/>
    <property type="project" value="UniProtKB-EC"/>
</dbReference>
<evidence type="ECO:0000256" key="10">
    <source>
        <dbReference type="ARBA" id="ARBA00023242"/>
    </source>
</evidence>
<dbReference type="GO" id="GO:0005694">
    <property type="term" value="C:chromosome"/>
    <property type="evidence" value="ECO:0007669"/>
    <property type="project" value="UniProtKB-SubCell"/>
</dbReference>
<dbReference type="InterPro" id="IPR001214">
    <property type="entry name" value="SET_dom"/>
</dbReference>
<dbReference type="PROSITE" id="PS51215">
    <property type="entry name" value="AWS"/>
    <property type="match status" value="1"/>
</dbReference>
<evidence type="ECO:0000256" key="7">
    <source>
        <dbReference type="ARBA" id="ARBA00022691"/>
    </source>
</evidence>
<evidence type="ECO:0000256" key="2">
    <source>
        <dbReference type="ARBA" id="ARBA00004286"/>
    </source>
</evidence>
<evidence type="ECO:0000313" key="15">
    <source>
        <dbReference type="EMBL" id="KIO20510.1"/>
    </source>
</evidence>
<evidence type="ECO:0000259" key="12">
    <source>
        <dbReference type="PROSITE" id="PS50280"/>
    </source>
</evidence>
<evidence type="ECO:0000313" key="16">
    <source>
        <dbReference type="Proteomes" id="UP000054248"/>
    </source>
</evidence>
<protein>
    <recommendedName>
        <fullName evidence="3">[histone H3]-lysine(36) N-trimethyltransferase</fullName>
        <ecNumber evidence="3">2.1.1.359</ecNumber>
    </recommendedName>
</protein>
<evidence type="ECO:0000256" key="6">
    <source>
        <dbReference type="ARBA" id="ARBA00022679"/>
    </source>
</evidence>
<dbReference type="Gene3D" id="2.170.270.10">
    <property type="entry name" value="SET domain"/>
    <property type="match status" value="1"/>
</dbReference>
<dbReference type="OrthoDB" id="422362at2759"/>
<dbReference type="SMART" id="SM00508">
    <property type="entry name" value="PostSET"/>
    <property type="match status" value="1"/>
</dbReference>
<name>A0A0C3PYR6_9AGAM</name>
<proteinExistence type="predicted"/>
<dbReference type="AlphaFoldDB" id="A0A0C3PYR6"/>
<dbReference type="GO" id="GO:0032259">
    <property type="term" value="P:methylation"/>
    <property type="evidence" value="ECO:0007669"/>
    <property type="project" value="UniProtKB-KW"/>
</dbReference>
<evidence type="ECO:0000256" key="11">
    <source>
        <dbReference type="SAM" id="MobiDB-lite"/>
    </source>
</evidence>
<keyword evidence="8" id="KW-0805">Transcription regulation</keyword>
<keyword evidence="6" id="KW-0808">Transferase</keyword>
<evidence type="ECO:0000259" key="14">
    <source>
        <dbReference type="PROSITE" id="PS51215"/>
    </source>
</evidence>
<dbReference type="PANTHER" id="PTHR22884">
    <property type="entry name" value="SET DOMAIN PROTEINS"/>
    <property type="match status" value="1"/>
</dbReference>
<dbReference type="Pfam" id="PF08236">
    <property type="entry name" value="SRI"/>
    <property type="match status" value="1"/>
</dbReference>
<feature type="domain" description="AWS" evidence="14">
    <location>
        <begin position="201"/>
        <end position="258"/>
    </location>
</feature>
<gene>
    <name evidence="15" type="ORF">M407DRAFT_220548</name>
</gene>
<evidence type="ECO:0000256" key="9">
    <source>
        <dbReference type="ARBA" id="ARBA00023163"/>
    </source>
</evidence>
<sequence>MSQSLRQVPGEPVRVVSSTRIQDTTTSLRSANEGTYCIILRRRGGHLGAVQVLTAACHTLRPEYTFTFQRRASALQAATVKEIGEKGARFPQSQPTTEGTQFSRRLVGPRGFCLFTNTHLPPPTSSACLVRFSPPSPSLLQVSLPLLLYFSFGLILFQTTSTPPILIGHLPRAEREARKVFTEIQNNTYENKSLGKQRQAEDAFPCDCTFDPAHEECTSYTACGENADCINRLTQTECSESECRSKSYCQNQRNDFIYEYIGEVVSEQTLLKRMRAYNDEGIKHFYFMMLQKDEFIDATKRGGIGRFANHSCNPNCYVAKWFVGPRIRMGIFAKRDIKKDEEITFNYNVDRYGHDAQTCYCGEPNCVGFIGGKTQTEVASMDDVYIEALGLDDEQIRSLSINIPKKGKKNKKTPEQIEEELNFTLRPVRPDEVPALINAMRKALGTTLPMLEKLLSRIEMTDDAGTLRNILRLRGLGLMADILQEYDEELELAISVLNSVKKLPLVNRIKVEDVGFEDIIRPFVDGEDETLSSVSSEILDKWSQLEQGYRIPRRKLEDDDVQTITHITIEEESERPKKRPRVDDIEIPLDLPPPAPTSSFRRVSSHVAYEPMVIAPQTPIQPKEPTRDQLDVIIARANAAAAAMAVANTPEPAPKKPKTRPPMDKAKAEALKEKQLKKLVGAVVVKAAGKYAKPMGKDTFKRFAEECTVSIAEKEKKSSSYSTSKLEKLSDDKQAKIKKYTKDFFAKAMHKIDKKKAAKIVGSPSSSSTSQASTSDPRRGHSSGSTSASSSTTLRGSELSIKIEDVDSFGLDGDDVNFDNFMDEMFGKDEEESTLNATPDGDIDGDQLTVDTASALNTPVDGEALGEREHRIMKLSDIAMA</sequence>
<evidence type="ECO:0000256" key="8">
    <source>
        <dbReference type="ARBA" id="ARBA00023015"/>
    </source>
</evidence>
<evidence type="ECO:0000256" key="1">
    <source>
        <dbReference type="ARBA" id="ARBA00004123"/>
    </source>
</evidence>
<dbReference type="HOGENOM" id="CLU_008492_1_1_1"/>
<dbReference type="PROSITE" id="PS50868">
    <property type="entry name" value="POST_SET"/>
    <property type="match status" value="1"/>
</dbReference>
<dbReference type="SMART" id="SM00317">
    <property type="entry name" value="SET"/>
    <property type="match status" value="1"/>
</dbReference>
<dbReference type="PROSITE" id="PS50280">
    <property type="entry name" value="SET"/>
    <property type="match status" value="1"/>
</dbReference>
<evidence type="ECO:0000256" key="4">
    <source>
        <dbReference type="ARBA" id="ARBA00022454"/>
    </source>
</evidence>
<dbReference type="Proteomes" id="UP000054248">
    <property type="component" value="Unassembled WGS sequence"/>
</dbReference>
<dbReference type="InterPro" id="IPR038190">
    <property type="entry name" value="SRI_sf"/>
</dbReference>
<dbReference type="EMBL" id="KN823172">
    <property type="protein sequence ID" value="KIO20510.1"/>
    <property type="molecule type" value="Genomic_DNA"/>
</dbReference>
<keyword evidence="16" id="KW-1185">Reference proteome</keyword>
<keyword evidence="4" id="KW-0158">Chromosome</keyword>
<feature type="compositionally biased region" description="Low complexity" evidence="11">
    <location>
        <begin position="763"/>
        <end position="775"/>
    </location>
</feature>
<dbReference type="STRING" id="1051891.A0A0C3PYR6"/>
<dbReference type="GO" id="GO:0005634">
    <property type="term" value="C:nucleus"/>
    <property type="evidence" value="ECO:0007669"/>
    <property type="project" value="UniProtKB-SubCell"/>
</dbReference>
<feature type="region of interest" description="Disordered" evidence="11">
    <location>
        <begin position="756"/>
        <end position="796"/>
    </location>
</feature>